<sequence>MIERIDTLCMKVKNVEKSSDWYENLLGFSVVFKGEGYRVLRVGDGSNVPLTIEEGNITHNADQSYPIFYSKDIQGLYEKLKEHNVRVSELHDDGVNHFFDFFDLDDNKLQVCYFKE</sequence>
<dbReference type="Pfam" id="PF00903">
    <property type="entry name" value="Glyoxalase"/>
    <property type="match status" value="1"/>
</dbReference>
<organism evidence="2 3">
    <name type="scientific">Guptibacillus hwajinpoensis</name>
    <dbReference type="NCBI Taxonomy" id="208199"/>
    <lineage>
        <taxon>Bacteria</taxon>
        <taxon>Bacillati</taxon>
        <taxon>Bacillota</taxon>
        <taxon>Bacilli</taxon>
        <taxon>Bacillales</taxon>
        <taxon>Guptibacillaceae</taxon>
        <taxon>Guptibacillus</taxon>
    </lineage>
</organism>
<name>A0A845EZQ0_9BACL</name>
<dbReference type="Proteomes" id="UP000447833">
    <property type="component" value="Unassembled WGS sequence"/>
</dbReference>
<comment type="caution">
    <text evidence="2">The sequence shown here is derived from an EMBL/GenBank/DDBJ whole genome shotgun (WGS) entry which is preliminary data.</text>
</comment>
<dbReference type="PROSITE" id="PS51819">
    <property type="entry name" value="VOC"/>
    <property type="match status" value="1"/>
</dbReference>
<evidence type="ECO:0000313" key="3">
    <source>
        <dbReference type="Proteomes" id="UP000447833"/>
    </source>
</evidence>
<dbReference type="Gene3D" id="3.10.180.10">
    <property type="entry name" value="2,3-Dihydroxybiphenyl 1,2-Dioxygenase, domain 1"/>
    <property type="match status" value="1"/>
</dbReference>
<protein>
    <recommendedName>
        <fullName evidence="1">VOC domain-containing protein</fullName>
    </recommendedName>
</protein>
<dbReference type="EMBL" id="WMEY01000003">
    <property type="protein sequence ID" value="MYL63987.1"/>
    <property type="molecule type" value="Genomic_DNA"/>
</dbReference>
<dbReference type="InterPro" id="IPR004360">
    <property type="entry name" value="Glyas_Fos-R_dOase_dom"/>
</dbReference>
<dbReference type="RefSeq" id="WP_160919447.1">
    <property type="nucleotide sequence ID" value="NZ_WMEY01000003.1"/>
</dbReference>
<accession>A0A845EZQ0</accession>
<dbReference type="SUPFAM" id="SSF54593">
    <property type="entry name" value="Glyoxalase/Bleomycin resistance protein/Dihydroxybiphenyl dioxygenase"/>
    <property type="match status" value="1"/>
</dbReference>
<feature type="domain" description="VOC" evidence="1">
    <location>
        <begin position="4"/>
        <end position="114"/>
    </location>
</feature>
<dbReference type="InterPro" id="IPR037523">
    <property type="entry name" value="VOC_core"/>
</dbReference>
<evidence type="ECO:0000313" key="2">
    <source>
        <dbReference type="EMBL" id="MYL63987.1"/>
    </source>
</evidence>
<gene>
    <name evidence="2" type="ORF">GLW07_11565</name>
</gene>
<evidence type="ECO:0000259" key="1">
    <source>
        <dbReference type="PROSITE" id="PS51819"/>
    </source>
</evidence>
<reference evidence="2 3" key="1">
    <citation type="submission" date="2019-11" db="EMBL/GenBank/DDBJ databases">
        <title>Genome sequences of 17 halophilic strains isolated from different environments.</title>
        <authorList>
            <person name="Furrow R.E."/>
        </authorList>
    </citation>
    <scope>NUCLEOTIDE SEQUENCE [LARGE SCALE GENOMIC DNA]</scope>
    <source>
        <strain evidence="2 3">22506_14_FS</strain>
    </source>
</reference>
<dbReference type="AlphaFoldDB" id="A0A845EZQ0"/>
<dbReference type="InterPro" id="IPR029068">
    <property type="entry name" value="Glyas_Bleomycin-R_OHBP_Dase"/>
</dbReference>
<proteinExistence type="predicted"/>